<accession>A0A914EI83</accession>
<evidence type="ECO:0000313" key="2">
    <source>
        <dbReference type="WBParaSite" id="ACRNAN_scaffold8494.g12551.t1"/>
    </source>
</evidence>
<dbReference type="AlphaFoldDB" id="A0A914EI83"/>
<reference evidence="2" key="1">
    <citation type="submission" date="2022-11" db="UniProtKB">
        <authorList>
            <consortium name="WormBaseParasite"/>
        </authorList>
    </citation>
    <scope>IDENTIFICATION</scope>
</reference>
<organism evidence="1 2">
    <name type="scientific">Acrobeloides nanus</name>
    <dbReference type="NCBI Taxonomy" id="290746"/>
    <lineage>
        <taxon>Eukaryota</taxon>
        <taxon>Metazoa</taxon>
        <taxon>Ecdysozoa</taxon>
        <taxon>Nematoda</taxon>
        <taxon>Chromadorea</taxon>
        <taxon>Rhabditida</taxon>
        <taxon>Tylenchina</taxon>
        <taxon>Cephalobomorpha</taxon>
        <taxon>Cephaloboidea</taxon>
        <taxon>Cephalobidae</taxon>
        <taxon>Acrobeloides</taxon>
    </lineage>
</organism>
<keyword evidence="1" id="KW-1185">Reference proteome</keyword>
<protein>
    <submittedName>
        <fullName evidence="2">Uncharacterized protein</fullName>
    </submittedName>
</protein>
<sequence>MRSTIDIQSYACCKEYDSTVFGVIKEVQPDILIFALIYTYSYNFPIVKNDSCVEATNKFFADIKPYAKVIILPDEEIAYDFLITQEMAKRFNMKMSLNNLKLPETKHRRQY</sequence>
<dbReference type="WBParaSite" id="ACRNAN_scaffold8494.g12551.t1">
    <property type="protein sequence ID" value="ACRNAN_scaffold8494.g12551.t1"/>
    <property type="gene ID" value="ACRNAN_scaffold8494.g12551"/>
</dbReference>
<evidence type="ECO:0000313" key="1">
    <source>
        <dbReference type="Proteomes" id="UP000887540"/>
    </source>
</evidence>
<dbReference type="Proteomes" id="UP000887540">
    <property type="component" value="Unplaced"/>
</dbReference>
<name>A0A914EI83_9BILA</name>
<proteinExistence type="predicted"/>